<dbReference type="Proteomes" id="UP001579974">
    <property type="component" value="Unassembled WGS sequence"/>
</dbReference>
<evidence type="ECO:0000313" key="2">
    <source>
        <dbReference type="Proteomes" id="UP001579974"/>
    </source>
</evidence>
<gene>
    <name evidence="1" type="ORF">KKP3000_004679</name>
</gene>
<name>A0ABV5AH56_9BACL</name>
<sequence length="171" mass="19290">MKVRTLCAVAMTSVLLVGCGQSDNDSKRQAAIASQALPSSIADKPAAIQLPRWQNTITPHMYIRNEHGKVIFYSPDPQWNGHVMNIYYVPRDDVEVYNGKYALHSTSPLQRIATTRMKKDQSWAATWDVRGHELPKVFYVMARTDVNQTTIEKVTWHDHALRISGGVSPVQ</sequence>
<dbReference type="PROSITE" id="PS51257">
    <property type="entry name" value="PROKAR_LIPOPROTEIN"/>
    <property type="match status" value="1"/>
</dbReference>
<dbReference type="EMBL" id="JBDXSU010000009">
    <property type="protein sequence ID" value="MFB5191175.1"/>
    <property type="molecule type" value="Genomic_DNA"/>
</dbReference>
<evidence type="ECO:0008006" key="3">
    <source>
        <dbReference type="Google" id="ProtNLM"/>
    </source>
</evidence>
<organism evidence="1 2">
    <name type="scientific">Alicyclobacillus fastidiosus</name>
    <dbReference type="NCBI Taxonomy" id="392011"/>
    <lineage>
        <taxon>Bacteria</taxon>
        <taxon>Bacillati</taxon>
        <taxon>Bacillota</taxon>
        <taxon>Bacilli</taxon>
        <taxon>Bacillales</taxon>
        <taxon>Alicyclobacillaceae</taxon>
        <taxon>Alicyclobacillus</taxon>
    </lineage>
</organism>
<comment type="caution">
    <text evidence="1">The sequence shown here is derived from an EMBL/GenBank/DDBJ whole genome shotgun (WGS) entry which is preliminary data.</text>
</comment>
<keyword evidence="2" id="KW-1185">Reference proteome</keyword>
<accession>A0ABV5AH56</accession>
<evidence type="ECO:0000313" key="1">
    <source>
        <dbReference type="EMBL" id="MFB5191175.1"/>
    </source>
</evidence>
<reference evidence="1 2" key="1">
    <citation type="journal article" date="2024" name="Int. J. Mol. Sci.">
        <title>Exploration of Alicyclobacillus spp. Genome in Search of Antibiotic Resistance.</title>
        <authorList>
            <person name="Bucka-Kolendo J."/>
            <person name="Kiousi D.E."/>
            <person name="Dekowska A."/>
            <person name="Mikolajczuk-Szczyrba A."/>
            <person name="Karadedos D.M."/>
            <person name="Michael P."/>
            <person name="Galanis A."/>
            <person name="Sokolowska B."/>
        </authorList>
    </citation>
    <scope>NUCLEOTIDE SEQUENCE [LARGE SCALE GENOMIC DNA]</scope>
    <source>
        <strain evidence="1 2">KKP 3000</strain>
    </source>
</reference>
<dbReference type="RefSeq" id="WP_275476628.1">
    <property type="nucleotide sequence ID" value="NZ_CP162940.1"/>
</dbReference>
<proteinExistence type="predicted"/>
<protein>
    <recommendedName>
        <fullName evidence="3">Lipoprotein</fullName>
    </recommendedName>
</protein>